<evidence type="ECO:0000259" key="1">
    <source>
        <dbReference type="PROSITE" id="PS51078"/>
    </source>
</evidence>
<dbReference type="EMBL" id="JAWLNX010000038">
    <property type="protein sequence ID" value="MEB3372145.1"/>
    <property type="molecule type" value="Genomic_DNA"/>
</dbReference>
<evidence type="ECO:0000313" key="3">
    <source>
        <dbReference type="Proteomes" id="UP001327093"/>
    </source>
</evidence>
<dbReference type="Gene3D" id="3.30.450.40">
    <property type="match status" value="1"/>
</dbReference>
<dbReference type="InterPro" id="IPR014757">
    <property type="entry name" value="Tscrpt_reg_IclR_C"/>
</dbReference>
<dbReference type="Proteomes" id="UP001327093">
    <property type="component" value="Unassembled WGS sequence"/>
</dbReference>
<proteinExistence type="predicted"/>
<organism evidence="2 3">
    <name type="scientific">Saccharopolyspora mangrovi</name>
    <dbReference type="NCBI Taxonomy" id="3082379"/>
    <lineage>
        <taxon>Bacteria</taxon>
        <taxon>Bacillati</taxon>
        <taxon>Actinomycetota</taxon>
        <taxon>Actinomycetes</taxon>
        <taxon>Pseudonocardiales</taxon>
        <taxon>Pseudonocardiaceae</taxon>
        <taxon>Saccharopolyspora</taxon>
    </lineage>
</organism>
<dbReference type="RefSeq" id="WP_324269568.1">
    <property type="nucleotide sequence ID" value="NZ_JAWLNX010000038.1"/>
</dbReference>
<dbReference type="PANTHER" id="PTHR30136">
    <property type="entry name" value="HELIX-TURN-HELIX TRANSCRIPTIONAL REGULATOR, ICLR FAMILY"/>
    <property type="match status" value="1"/>
</dbReference>
<gene>
    <name evidence="2" type="ORF">R4I43_32565</name>
</gene>
<feature type="domain" description="IclR-ED" evidence="1">
    <location>
        <begin position="1"/>
        <end position="137"/>
    </location>
</feature>
<protein>
    <submittedName>
        <fullName evidence="2">IclR family transcriptional regulator C-terminal domain-containing protein</fullName>
    </submittedName>
</protein>
<accession>A0ABU6AKW4</accession>
<dbReference type="InterPro" id="IPR029016">
    <property type="entry name" value="GAF-like_dom_sf"/>
</dbReference>
<dbReference type="SUPFAM" id="SSF55781">
    <property type="entry name" value="GAF domain-like"/>
    <property type="match status" value="1"/>
</dbReference>
<dbReference type="InterPro" id="IPR050707">
    <property type="entry name" value="HTH_MetabolicPath_Reg"/>
</dbReference>
<name>A0ABU6AKW4_9PSEU</name>
<evidence type="ECO:0000313" key="2">
    <source>
        <dbReference type="EMBL" id="MEB3372145.1"/>
    </source>
</evidence>
<dbReference type="Pfam" id="PF01614">
    <property type="entry name" value="IclR_C"/>
    <property type="match status" value="1"/>
</dbReference>
<comment type="caution">
    <text evidence="2">The sequence shown here is derived from an EMBL/GenBank/DDBJ whole genome shotgun (WGS) entry which is preliminary data.</text>
</comment>
<dbReference type="PROSITE" id="PS51078">
    <property type="entry name" value="ICLR_ED"/>
    <property type="match status" value="1"/>
</dbReference>
<dbReference type="PANTHER" id="PTHR30136:SF24">
    <property type="entry name" value="HTH-TYPE TRANSCRIPTIONAL REPRESSOR ALLR"/>
    <property type="match status" value="1"/>
</dbReference>
<sequence length="137" mass="14350">MPVLAAVAPGQNPVHYGLAAGSPIPLHAGAAGKAILAHCDGDVIGKLSLDALTPETTTQRDDLEHDLALVRERGWAEGEGERIFDAFGIAAPFFEGPHIAGSVTLTIPRDRKGEIDPARLGDALTRSAAQITRLLTL</sequence>
<keyword evidence="3" id="KW-1185">Reference proteome</keyword>
<reference evidence="2 3" key="1">
    <citation type="submission" date="2023-10" db="EMBL/GenBank/DDBJ databases">
        <title>Saccharopolyspora sp. nov., isolated from mangrove soil.</title>
        <authorList>
            <person name="Lu Y."/>
            <person name="Liu W."/>
        </authorList>
    </citation>
    <scope>NUCLEOTIDE SEQUENCE [LARGE SCALE GENOMIC DNA]</scope>
    <source>
        <strain evidence="2 3">S2-29</strain>
    </source>
</reference>